<keyword evidence="4" id="KW-0808">Transferase</keyword>
<keyword evidence="11" id="KW-0175">Coiled coil</keyword>
<sequence>MSSRMRHSTAQPAATAYRSDQLPPYKKPSHPLSARAQDTLKTIPAKRNIEILQQHHQQAGQLITDAVEGMYDALRERKDYVERRRKKWDQGLKLDEKQEQERELQELEDKMNDMTKKLEVGMRGVIDGGSAVERAVEVMDWVRGHGVQQIQQDYNSQMSQRQSQSQRRRGRREQNSEGDEDEQEDDEAEATSSPGPTPFGAERLELTGPSEMFLDRLEREKGDYFTHSHTSRYSKNNAYIGFKSMVHEVKYGDSGPPLPPPESWFTERGSPAPGVTATQAGAEDDDIIIDKATISTRCPLTFRSYKEPVTSRKCPHTFEKSAIQEIIRQSNARTGGGGPRGQGEKAVQCPVSGCDQMLTVKDLYSDPVLVRKIRRMQQVEAQQNDAESGEEVDEEDEDEDEEEEIAPPRPRHNGNMKAEQMEQSMMSEEYDESALSATRRPPRSSHIVDLGDPSDDD</sequence>
<evidence type="ECO:0000259" key="13">
    <source>
        <dbReference type="PROSITE" id="PS51044"/>
    </source>
</evidence>
<reference evidence="14" key="1">
    <citation type="journal article" date="2020" name="Stud. Mycol.">
        <title>101 Dothideomycetes genomes: a test case for predicting lifestyles and emergence of pathogens.</title>
        <authorList>
            <person name="Haridas S."/>
            <person name="Albert R."/>
            <person name="Binder M."/>
            <person name="Bloem J."/>
            <person name="Labutti K."/>
            <person name="Salamov A."/>
            <person name="Andreopoulos B."/>
            <person name="Baker S."/>
            <person name="Barry K."/>
            <person name="Bills G."/>
            <person name="Bluhm B."/>
            <person name="Cannon C."/>
            <person name="Castanera R."/>
            <person name="Culley D."/>
            <person name="Daum C."/>
            <person name="Ezra D."/>
            <person name="Gonzalez J."/>
            <person name="Henrissat B."/>
            <person name="Kuo A."/>
            <person name="Liang C."/>
            <person name="Lipzen A."/>
            <person name="Lutzoni F."/>
            <person name="Magnuson J."/>
            <person name="Mondo S."/>
            <person name="Nolan M."/>
            <person name="Ohm R."/>
            <person name="Pangilinan J."/>
            <person name="Park H.-J."/>
            <person name="Ramirez L."/>
            <person name="Alfaro M."/>
            <person name="Sun H."/>
            <person name="Tritt A."/>
            <person name="Yoshinaga Y."/>
            <person name="Zwiers L.-H."/>
            <person name="Turgeon B."/>
            <person name="Goodwin S."/>
            <person name="Spatafora J."/>
            <person name="Crous P."/>
            <person name="Grigoriev I."/>
        </authorList>
    </citation>
    <scope>NUCLEOTIDE SEQUENCE</scope>
    <source>
        <strain evidence="14">CBS 123094</strain>
    </source>
</reference>
<evidence type="ECO:0000313" key="15">
    <source>
        <dbReference type="Proteomes" id="UP000799779"/>
    </source>
</evidence>
<keyword evidence="15" id="KW-1185">Reference proteome</keyword>
<evidence type="ECO:0000256" key="11">
    <source>
        <dbReference type="SAM" id="Coils"/>
    </source>
</evidence>
<dbReference type="GO" id="GO:0008270">
    <property type="term" value="F:zinc ion binding"/>
    <property type="evidence" value="ECO:0007669"/>
    <property type="project" value="UniProtKB-KW"/>
</dbReference>
<feature type="compositionally biased region" description="Acidic residues" evidence="12">
    <location>
        <begin position="176"/>
        <end position="189"/>
    </location>
</feature>
<dbReference type="GO" id="GO:0030915">
    <property type="term" value="C:Smc5-Smc6 complex"/>
    <property type="evidence" value="ECO:0007669"/>
    <property type="project" value="InterPro"/>
</dbReference>
<feature type="region of interest" description="Disordered" evidence="12">
    <location>
        <begin position="151"/>
        <end position="206"/>
    </location>
</feature>
<comment type="similarity">
    <text evidence="3">Belongs to the NSE2 family.</text>
</comment>
<accession>A0A6A5W0B4</accession>
<evidence type="ECO:0000256" key="1">
    <source>
        <dbReference type="ARBA" id="ARBA00004123"/>
    </source>
</evidence>
<dbReference type="InterPro" id="IPR004181">
    <property type="entry name" value="Znf_MIZ"/>
</dbReference>
<evidence type="ECO:0000256" key="9">
    <source>
        <dbReference type="ARBA" id="ARBA00023242"/>
    </source>
</evidence>
<dbReference type="PROSITE" id="PS51044">
    <property type="entry name" value="ZF_SP_RING"/>
    <property type="match status" value="1"/>
</dbReference>
<dbReference type="OrthoDB" id="756301at2759"/>
<evidence type="ECO:0000256" key="4">
    <source>
        <dbReference type="ARBA" id="ARBA00022679"/>
    </source>
</evidence>
<comment type="subcellular location">
    <subcellularLocation>
        <location evidence="1">Nucleus</location>
    </subcellularLocation>
</comment>
<feature type="coiled-coil region" evidence="11">
    <location>
        <begin position="90"/>
        <end position="117"/>
    </location>
</feature>
<proteinExistence type="inferred from homology"/>
<keyword evidence="8" id="KW-0862">Zinc</keyword>
<evidence type="ECO:0000256" key="10">
    <source>
        <dbReference type="PROSITE-ProRule" id="PRU00452"/>
    </source>
</evidence>
<feature type="compositionally biased region" description="Acidic residues" evidence="12">
    <location>
        <begin position="387"/>
        <end position="405"/>
    </location>
</feature>
<dbReference type="UniPathway" id="UPA00886"/>
<keyword evidence="6 10" id="KW-0863">Zinc-finger</keyword>
<dbReference type="GO" id="GO:0016925">
    <property type="term" value="P:protein sumoylation"/>
    <property type="evidence" value="ECO:0007669"/>
    <property type="project" value="UniProtKB-UniPathway"/>
</dbReference>
<dbReference type="GO" id="GO:0000724">
    <property type="term" value="P:double-strand break repair via homologous recombination"/>
    <property type="evidence" value="ECO:0007669"/>
    <property type="project" value="InterPro"/>
</dbReference>
<feature type="region of interest" description="Disordered" evidence="12">
    <location>
        <begin position="379"/>
        <end position="457"/>
    </location>
</feature>
<organism evidence="14 15">
    <name type="scientific">Amniculicola lignicola CBS 123094</name>
    <dbReference type="NCBI Taxonomy" id="1392246"/>
    <lineage>
        <taxon>Eukaryota</taxon>
        <taxon>Fungi</taxon>
        <taxon>Dikarya</taxon>
        <taxon>Ascomycota</taxon>
        <taxon>Pezizomycotina</taxon>
        <taxon>Dothideomycetes</taxon>
        <taxon>Pleosporomycetidae</taxon>
        <taxon>Pleosporales</taxon>
        <taxon>Amniculicolaceae</taxon>
        <taxon>Amniculicola</taxon>
    </lineage>
</organism>
<feature type="domain" description="SP-RING-type" evidence="13">
    <location>
        <begin position="283"/>
        <end position="378"/>
    </location>
</feature>
<dbReference type="InterPro" id="IPR026846">
    <property type="entry name" value="Nse2(Mms21)"/>
</dbReference>
<protein>
    <recommendedName>
        <fullName evidence="13">SP-RING-type domain-containing protein</fullName>
    </recommendedName>
</protein>
<dbReference type="Proteomes" id="UP000799779">
    <property type="component" value="Unassembled WGS sequence"/>
</dbReference>
<feature type="non-terminal residue" evidence="14">
    <location>
        <position position="457"/>
    </location>
</feature>
<gene>
    <name evidence="14" type="ORF">P154DRAFT_404187</name>
</gene>
<evidence type="ECO:0000313" key="14">
    <source>
        <dbReference type="EMBL" id="KAF1995382.1"/>
    </source>
</evidence>
<feature type="region of interest" description="Disordered" evidence="12">
    <location>
        <begin position="1"/>
        <end position="41"/>
    </location>
</feature>
<dbReference type="CDD" id="cd16651">
    <property type="entry name" value="SPL-RING_NSE2"/>
    <property type="match status" value="1"/>
</dbReference>
<dbReference type="InterPro" id="IPR013083">
    <property type="entry name" value="Znf_RING/FYVE/PHD"/>
</dbReference>
<evidence type="ECO:0000256" key="2">
    <source>
        <dbReference type="ARBA" id="ARBA00004718"/>
    </source>
</evidence>
<dbReference type="AlphaFoldDB" id="A0A6A5W0B4"/>
<evidence type="ECO:0000256" key="6">
    <source>
        <dbReference type="ARBA" id="ARBA00022771"/>
    </source>
</evidence>
<keyword evidence="5" id="KW-0479">Metal-binding</keyword>
<evidence type="ECO:0000256" key="8">
    <source>
        <dbReference type="ARBA" id="ARBA00022833"/>
    </source>
</evidence>
<dbReference type="GO" id="GO:0061665">
    <property type="term" value="F:SUMO ligase activity"/>
    <property type="evidence" value="ECO:0007669"/>
    <property type="project" value="TreeGrafter"/>
</dbReference>
<dbReference type="GO" id="GO:0005634">
    <property type="term" value="C:nucleus"/>
    <property type="evidence" value="ECO:0007669"/>
    <property type="project" value="UniProtKB-SubCell"/>
</dbReference>
<keyword evidence="7" id="KW-0833">Ubl conjugation pathway</keyword>
<dbReference type="PANTHER" id="PTHR21330">
    <property type="entry name" value="E3 SUMO-PROTEIN LIGASE NSE2"/>
    <property type="match status" value="1"/>
</dbReference>
<dbReference type="Gene3D" id="3.30.40.10">
    <property type="entry name" value="Zinc/RING finger domain, C3HC4 (zinc finger)"/>
    <property type="match status" value="1"/>
</dbReference>
<evidence type="ECO:0000256" key="7">
    <source>
        <dbReference type="ARBA" id="ARBA00022786"/>
    </source>
</evidence>
<evidence type="ECO:0000256" key="3">
    <source>
        <dbReference type="ARBA" id="ARBA00008212"/>
    </source>
</evidence>
<dbReference type="SUPFAM" id="SSF57850">
    <property type="entry name" value="RING/U-box"/>
    <property type="match status" value="1"/>
</dbReference>
<evidence type="ECO:0000256" key="5">
    <source>
        <dbReference type="ARBA" id="ARBA00022723"/>
    </source>
</evidence>
<dbReference type="Pfam" id="PF11789">
    <property type="entry name" value="zf-Nse"/>
    <property type="match status" value="1"/>
</dbReference>
<dbReference type="EMBL" id="ML977640">
    <property type="protein sequence ID" value="KAF1995382.1"/>
    <property type="molecule type" value="Genomic_DNA"/>
</dbReference>
<feature type="compositionally biased region" description="Low complexity" evidence="12">
    <location>
        <begin position="155"/>
        <end position="165"/>
    </location>
</feature>
<keyword evidence="9" id="KW-0539">Nucleus</keyword>
<name>A0A6A5W0B4_9PLEO</name>
<evidence type="ECO:0000256" key="12">
    <source>
        <dbReference type="SAM" id="MobiDB-lite"/>
    </source>
</evidence>
<comment type="pathway">
    <text evidence="2">Protein modification; protein sumoylation.</text>
</comment>
<dbReference type="PANTHER" id="PTHR21330:SF1">
    <property type="entry name" value="E3 SUMO-PROTEIN LIGASE NSE2"/>
    <property type="match status" value="1"/>
</dbReference>